<reference evidence="1" key="1">
    <citation type="submission" date="2023-03" db="EMBL/GenBank/DDBJ databases">
        <title>Massive genome expansion in bonnet fungi (Mycena s.s.) driven by repeated elements and novel gene families across ecological guilds.</title>
        <authorList>
            <consortium name="Lawrence Berkeley National Laboratory"/>
            <person name="Harder C.B."/>
            <person name="Miyauchi S."/>
            <person name="Viragh M."/>
            <person name="Kuo A."/>
            <person name="Thoen E."/>
            <person name="Andreopoulos B."/>
            <person name="Lu D."/>
            <person name="Skrede I."/>
            <person name="Drula E."/>
            <person name="Henrissat B."/>
            <person name="Morin E."/>
            <person name="Kohler A."/>
            <person name="Barry K."/>
            <person name="LaButti K."/>
            <person name="Morin E."/>
            <person name="Salamov A."/>
            <person name="Lipzen A."/>
            <person name="Mereny Z."/>
            <person name="Hegedus B."/>
            <person name="Baldrian P."/>
            <person name="Stursova M."/>
            <person name="Weitz H."/>
            <person name="Taylor A."/>
            <person name="Grigoriev I.V."/>
            <person name="Nagy L.G."/>
            <person name="Martin F."/>
            <person name="Kauserud H."/>
        </authorList>
    </citation>
    <scope>NUCLEOTIDE SEQUENCE</scope>
    <source>
        <strain evidence="1">9144</strain>
    </source>
</reference>
<evidence type="ECO:0000313" key="2">
    <source>
        <dbReference type="Proteomes" id="UP001219525"/>
    </source>
</evidence>
<keyword evidence="2" id="KW-1185">Reference proteome</keyword>
<accession>A0AAD6Y6Q9</accession>
<dbReference type="Proteomes" id="UP001219525">
    <property type="component" value="Unassembled WGS sequence"/>
</dbReference>
<name>A0AAD6Y6Q9_9AGAR</name>
<organism evidence="1 2">
    <name type="scientific">Mycena pura</name>
    <dbReference type="NCBI Taxonomy" id="153505"/>
    <lineage>
        <taxon>Eukaryota</taxon>
        <taxon>Fungi</taxon>
        <taxon>Dikarya</taxon>
        <taxon>Basidiomycota</taxon>
        <taxon>Agaricomycotina</taxon>
        <taxon>Agaricomycetes</taxon>
        <taxon>Agaricomycetidae</taxon>
        <taxon>Agaricales</taxon>
        <taxon>Marasmiineae</taxon>
        <taxon>Mycenaceae</taxon>
        <taxon>Mycena</taxon>
    </lineage>
</organism>
<comment type="caution">
    <text evidence="1">The sequence shown here is derived from an EMBL/GenBank/DDBJ whole genome shotgun (WGS) entry which is preliminary data.</text>
</comment>
<protein>
    <submittedName>
        <fullName evidence="1">Uncharacterized protein</fullName>
    </submittedName>
</protein>
<dbReference type="AlphaFoldDB" id="A0AAD6Y6Q9"/>
<evidence type="ECO:0000313" key="1">
    <source>
        <dbReference type="EMBL" id="KAJ7193817.1"/>
    </source>
</evidence>
<sequence>MAFSSYNNTHPPLATPASCPLGAGAPQWAVDMFNTLDHHQRWDSYVHKISIHNLEVGLKEKAEWDLARSANSGLPRDARILAPLPTPFARLAVPAIPAPPAPGAAVNLPPPFAPPPIAVPPADPLFPATIADLRHLPGEHLDVLLASYGCQGQNLPIDQKRALFARLIGVSL</sequence>
<proteinExistence type="predicted"/>
<dbReference type="EMBL" id="JARJCW010000104">
    <property type="protein sequence ID" value="KAJ7193817.1"/>
    <property type="molecule type" value="Genomic_DNA"/>
</dbReference>
<gene>
    <name evidence="1" type="ORF">GGX14DRAFT_587731</name>
</gene>